<comment type="caution">
    <text evidence="2">The sequence shown here is derived from an EMBL/GenBank/DDBJ whole genome shotgun (WGS) entry which is preliminary data.</text>
</comment>
<protein>
    <submittedName>
        <fullName evidence="2">Lipase</fullName>
    </submittedName>
</protein>
<organism evidence="2 3">
    <name type="scientific">Candidatus Contendibacter odensensis</name>
    <dbReference type="NCBI Taxonomy" id="1400860"/>
    <lineage>
        <taxon>Bacteria</taxon>
        <taxon>Pseudomonadati</taxon>
        <taxon>Pseudomonadota</taxon>
        <taxon>Gammaproteobacteria</taxon>
        <taxon>Candidatus Competibacteraceae</taxon>
        <taxon>Candidatus Contendibacter</taxon>
    </lineage>
</organism>
<dbReference type="Gene3D" id="3.40.50.1820">
    <property type="entry name" value="alpha/beta hydrolase"/>
    <property type="match status" value="1"/>
</dbReference>
<evidence type="ECO:0000313" key="2">
    <source>
        <dbReference type="EMBL" id="PIE83283.1"/>
    </source>
</evidence>
<proteinExistence type="predicted"/>
<dbReference type="GO" id="GO:0006629">
    <property type="term" value="P:lipid metabolic process"/>
    <property type="evidence" value="ECO:0007669"/>
    <property type="project" value="InterPro"/>
</dbReference>
<dbReference type="Proteomes" id="UP000229278">
    <property type="component" value="Unassembled WGS sequence"/>
</dbReference>
<gene>
    <name evidence="2" type="ORF">CSA09_02085</name>
</gene>
<dbReference type="SUPFAM" id="SSF53474">
    <property type="entry name" value="alpha/beta-Hydrolases"/>
    <property type="match status" value="1"/>
</dbReference>
<reference evidence="2 3" key="1">
    <citation type="submission" date="2017-10" db="EMBL/GenBank/DDBJ databases">
        <title>Novel microbial diversity and functional potential in the marine mammal oral microbiome.</title>
        <authorList>
            <person name="Dudek N.K."/>
            <person name="Sun C.L."/>
            <person name="Burstein D."/>
            <person name="Kantor R.S."/>
            <person name="Aliaga Goltsman D.S."/>
            <person name="Bik E.M."/>
            <person name="Thomas B.C."/>
            <person name="Banfield J.F."/>
            <person name="Relman D.A."/>
        </authorList>
    </citation>
    <scope>NUCLEOTIDE SEQUENCE [LARGE SCALE GENOMIC DNA]</scope>
    <source>
        <strain evidence="2">DOLJORAL78_50_517</strain>
    </source>
</reference>
<sequence length="383" mass="41745">MAIPLSPQETALLANQIYLFRTADELEDALKQNRGKLGVDGTFEITAKNRFTGTSGVSLFKKSSGFGCIVKGQGTRSNEVLIVTRGTVTTQDWCSNLNIGTQPGPSGTPVHIGFNQIFKSFKSDIDQFFRQNNPTHVHCVGHSLGGALATLVADHIRTQKIADVSLYSFGCPRVGTLAFGHQFSRELGKNIYRAFHTADPVSMIPLFPFRHVSTIHLPAELPWNDGRVSIDAHSMDSYIRTIGQQSWDSLIVPPQPINWGKRVGDWLESSSSYGMGMLSARLLAMIAKALAELVAKIALNFISCSITSGLTLLDQLASLLYQGAQAAKEIAEQLGFIMRATLRFLGRVLSSAANLTLGFIRWVLGMLFDTVHSLAIRATAAFS</sequence>
<dbReference type="PANTHER" id="PTHR45856">
    <property type="entry name" value="ALPHA/BETA-HYDROLASES SUPERFAMILY PROTEIN"/>
    <property type="match status" value="1"/>
</dbReference>
<accession>A0A2G6PFD7</accession>
<dbReference type="PANTHER" id="PTHR45856:SF24">
    <property type="entry name" value="FUNGAL LIPASE-LIKE DOMAIN-CONTAINING PROTEIN"/>
    <property type="match status" value="1"/>
</dbReference>
<dbReference type="EMBL" id="PDTV01000005">
    <property type="protein sequence ID" value="PIE83283.1"/>
    <property type="molecule type" value="Genomic_DNA"/>
</dbReference>
<dbReference type="InterPro" id="IPR002921">
    <property type="entry name" value="Fungal_lipase-type"/>
</dbReference>
<dbReference type="AlphaFoldDB" id="A0A2G6PFD7"/>
<feature type="domain" description="Fungal lipase-type" evidence="1">
    <location>
        <begin position="82"/>
        <end position="206"/>
    </location>
</feature>
<evidence type="ECO:0000313" key="3">
    <source>
        <dbReference type="Proteomes" id="UP000229278"/>
    </source>
</evidence>
<dbReference type="InterPro" id="IPR029058">
    <property type="entry name" value="AB_hydrolase_fold"/>
</dbReference>
<dbReference type="Pfam" id="PF01764">
    <property type="entry name" value="Lipase_3"/>
    <property type="match status" value="1"/>
</dbReference>
<dbReference type="InterPro" id="IPR051218">
    <property type="entry name" value="Sec_MonoDiacylglyc_Lipase"/>
</dbReference>
<dbReference type="CDD" id="cd00519">
    <property type="entry name" value="Lipase_3"/>
    <property type="match status" value="1"/>
</dbReference>
<evidence type="ECO:0000259" key="1">
    <source>
        <dbReference type="Pfam" id="PF01764"/>
    </source>
</evidence>
<name>A0A2G6PFD7_9GAMM</name>